<dbReference type="InParanoid" id="A0A409YMV9"/>
<feature type="compositionally biased region" description="Basic and acidic residues" evidence="1">
    <location>
        <begin position="609"/>
        <end position="618"/>
    </location>
</feature>
<reference evidence="2 3" key="1">
    <citation type="journal article" date="2018" name="Evol. Lett.">
        <title>Horizontal gene cluster transfer increased hallucinogenic mushroom diversity.</title>
        <authorList>
            <person name="Reynolds H.T."/>
            <person name="Vijayakumar V."/>
            <person name="Gluck-Thaler E."/>
            <person name="Korotkin H.B."/>
            <person name="Matheny P.B."/>
            <person name="Slot J.C."/>
        </authorList>
    </citation>
    <scope>NUCLEOTIDE SEQUENCE [LARGE SCALE GENOMIC DNA]</scope>
    <source>
        <strain evidence="2 3">SRW20</strain>
    </source>
</reference>
<organism evidence="2 3">
    <name type="scientific">Gymnopilus dilepis</name>
    <dbReference type="NCBI Taxonomy" id="231916"/>
    <lineage>
        <taxon>Eukaryota</taxon>
        <taxon>Fungi</taxon>
        <taxon>Dikarya</taxon>
        <taxon>Basidiomycota</taxon>
        <taxon>Agaricomycotina</taxon>
        <taxon>Agaricomycetes</taxon>
        <taxon>Agaricomycetidae</taxon>
        <taxon>Agaricales</taxon>
        <taxon>Agaricineae</taxon>
        <taxon>Hymenogastraceae</taxon>
        <taxon>Gymnopilus</taxon>
    </lineage>
</organism>
<comment type="caution">
    <text evidence="2">The sequence shown here is derived from an EMBL/GenBank/DDBJ whole genome shotgun (WGS) entry which is preliminary data.</text>
</comment>
<gene>
    <name evidence="2" type="ORF">CVT26_002289</name>
</gene>
<dbReference type="AlphaFoldDB" id="A0A409YMV9"/>
<sequence>MPSSNTQRRNALESPSTSPSYPSVYTPHSSRQEVFSARPTSFAGESFLPQWPHYLSSLSPSSIGQMSSPIAPQAAVMMPSWNDSLSAVPESYLPHQSNLWPYLPDRPSTQPTTNEAPIAATTILRSKVASPQPKPGKTKASFNSSSQVERKRSALAAEPTSSTGAESLASGGTVTKASLEGPLTDGVDLVPGRLSVEEPQLQRINQPGKLGGRMSREAMDALAQGHTELDDLLQKIVEATGLDSAQILQRWRPSDCRPINLWNIYQKYFQVHAAKELGRLPGQKRRRGSNSSKRIPMNVVQEAYKVFCKDEPNHERILKLFWRIEEIGDSNTTLNSRSQKFQRYTQKLKRLADSASTVDGFETVFGVVGAVVHQDQSLSTVYCSRMVPDFFSDRLRIPNDELEGHLKAHVYDRSSQKSLMDMKEHATAMNEAHVPPPTKKKSKNEKLLLEIKRKFCSLTEPCNIPQLQQSKTPFTHIPKLLAQSGWVLENWPEDVPFPCDIPTGKGIASLPICHREPLLLAFDHPHYPLRVVRKYPDAVPSSEPVVVGVPPPPGSKYSRARRKFLDKDRTEDRKGPARLTDSTSVQGQATANARKRSNTISRNHVGLEQGHEVKRIRR</sequence>
<feature type="region of interest" description="Disordered" evidence="1">
    <location>
        <begin position="126"/>
        <end position="186"/>
    </location>
</feature>
<dbReference type="EMBL" id="NHYE01000628">
    <property type="protein sequence ID" value="PPR04423.1"/>
    <property type="molecule type" value="Genomic_DNA"/>
</dbReference>
<feature type="region of interest" description="Disordered" evidence="1">
    <location>
        <begin position="1"/>
        <end position="37"/>
    </location>
</feature>
<feature type="region of interest" description="Disordered" evidence="1">
    <location>
        <begin position="544"/>
        <end position="618"/>
    </location>
</feature>
<proteinExistence type="predicted"/>
<evidence type="ECO:0000313" key="3">
    <source>
        <dbReference type="Proteomes" id="UP000284706"/>
    </source>
</evidence>
<evidence type="ECO:0000313" key="2">
    <source>
        <dbReference type="EMBL" id="PPR04423.1"/>
    </source>
</evidence>
<evidence type="ECO:0000256" key="1">
    <source>
        <dbReference type="SAM" id="MobiDB-lite"/>
    </source>
</evidence>
<feature type="compositionally biased region" description="Polar residues" evidence="1">
    <location>
        <begin position="159"/>
        <end position="176"/>
    </location>
</feature>
<keyword evidence="3" id="KW-1185">Reference proteome</keyword>
<feature type="compositionally biased region" description="Polar residues" evidence="1">
    <location>
        <begin position="580"/>
        <end position="591"/>
    </location>
</feature>
<protein>
    <submittedName>
        <fullName evidence="2">Uncharacterized protein</fullName>
    </submittedName>
</protein>
<dbReference type="Proteomes" id="UP000284706">
    <property type="component" value="Unassembled WGS sequence"/>
</dbReference>
<dbReference type="OrthoDB" id="3069167at2759"/>
<feature type="compositionally biased region" description="Low complexity" evidence="1">
    <location>
        <begin position="14"/>
        <end position="29"/>
    </location>
</feature>
<name>A0A409YMV9_9AGAR</name>
<accession>A0A409YMV9</accession>
<feature type="compositionally biased region" description="Basic and acidic residues" evidence="1">
    <location>
        <begin position="563"/>
        <end position="575"/>
    </location>
</feature>